<comment type="similarity">
    <text evidence="3">Belongs to the acetolactate synthase small subunit family.</text>
</comment>
<dbReference type="NCBIfam" id="TIGR00119">
    <property type="entry name" value="acolac_sm"/>
    <property type="match status" value="1"/>
</dbReference>
<dbReference type="UniPathway" id="UPA00049">
    <property type="reaction ID" value="UER00059"/>
</dbReference>
<dbReference type="PANTHER" id="PTHR30239">
    <property type="entry name" value="ACETOLACTATE SYNTHASE SMALL SUBUNIT"/>
    <property type="match status" value="1"/>
</dbReference>
<comment type="catalytic activity">
    <reaction evidence="2 3">
        <text>2 pyruvate + H(+) = (2S)-2-acetolactate + CO2</text>
        <dbReference type="Rhea" id="RHEA:25249"/>
        <dbReference type="ChEBI" id="CHEBI:15361"/>
        <dbReference type="ChEBI" id="CHEBI:15378"/>
        <dbReference type="ChEBI" id="CHEBI:16526"/>
        <dbReference type="ChEBI" id="CHEBI:58476"/>
        <dbReference type="EC" id="2.2.1.6"/>
    </reaction>
</comment>
<keyword evidence="6" id="KW-1185">Reference proteome</keyword>
<dbReference type="SUPFAM" id="SSF55021">
    <property type="entry name" value="ACT-like"/>
    <property type="match status" value="2"/>
</dbReference>
<dbReference type="EC" id="2.2.1.6" evidence="3"/>
<keyword evidence="3" id="KW-0808">Transferase</keyword>
<dbReference type="InterPro" id="IPR054480">
    <property type="entry name" value="AHAS_small-like_ACT"/>
</dbReference>
<dbReference type="UniPathway" id="UPA00047">
    <property type="reaction ID" value="UER00055"/>
</dbReference>
<comment type="pathway">
    <text evidence="3">Amino-acid biosynthesis; L-valine biosynthesis; L-valine from pyruvate: step 1/4.</text>
</comment>
<reference evidence="6" key="2">
    <citation type="submission" date="2019-01" db="EMBL/GenBank/DDBJ databases">
        <title>Genome sequence of Desulfonema ishimotonii strain Tokyo 01.</title>
        <authorList>
            <person name="Fukui M."/>
        </authorList>
    </citation>
    <scope>NUCLEOTIDE SEQUENCE [LARGE SCALE GENOMIC DNA]</scope>
    <source>
        <strain evidence="6">Tokyo 01</strain>
    </source>
</reference>
<dbReference type="Proteomes" id="UP000288096">
    <property type="component" value="Unassembled WGS sequence"/>
</dbReference>
<dbReference type="Gene3D" id="3.30.70.1150">
    <property type="entry name" value="ACT-like. Chain A, domain 2"/>
    <property type="match status" value="1"/>
</dbReference>
<organism evidence="5 6">
    <name type="scientific">Desulfonema ishimotonii</name>
    <dbReference type="NCBI Taxonomy" id="45657"/>
    <lineage>
        <taxon>Bacteria</taxon>
        <taxon>Pseudomonadati</taxon>
        <taxon>Thermodesulfobacteriota</taxon>
        <taxon>Desulfobacteria</taxon>
        <taxon>Desulfobacterales</taxon>
        <taxon>Desulfococcaceae</taxon>
        <taxon>Desulfonema</taxon>
    </lineage>
</organism>
<dbReference type="InterPro" id="IPR027271">
    <property type="entry name" value="Acetolactate_synth/TF_NikR_C"/>
</dbReference>
<feature type="domain" description="ACT" evidence="4">
    <location>
        <begin position="5"/>
        <end position="80"/>
    </location>
</feature>
<dbReference type="EMBL" id="BEXT01000001">
    <property type="protein sequence ID" value="GBC61896.1"/>
    <property type="molecule type" value="Genomic_DNA"/>
</dbReference>
<dbReference type="GO" id="GO:0003984">
    <property type="term" value="F:acetolactate synthase activity"/>
    <property type="evidence" value="ECO:0007669"/>
    <property type="project" value="UniProtKB-UniRule"/>
</dbReference>
<dbReference type="GO" id="GO:1990610">
    <property type="term" value="F:acetolactate synthase regulator activity"/>
    <property type="evidence" value="ECO:0007669"/>
    <property type="project" value="UniProtKB-UniRule"/>
</dbReference>
<comment type="function">
    <text evidence="3">Catalyzes the conversion of 2 pyruvate molecules into acetolactate in the first common step of the biosynthetic pathway of the branched-amino acids such as leucine, isoleucine, and valine.</text>
</comment>
<evidence type="ECO:0000259" key="4">
    <source>
        <dbReference type="PROSITE" id="PS51671"/>
    </source>
</evidence>
<dbReference type="GO" id="GO:0009097">
    <property type="term" value="P:isoleucine biosynthetic process"/>
    <property type="evidence" value="ECO:0007669"/>
    <property type="project" value="UniProtKB-UniRule"/>
</dbReference>
<dbReference type="GO" id="GO:0005829">
    <property type="term" value="C:cytosol"/>
    <property type="evidence" value="ECO:0007669"/>
    <property type="project" value="TreeGrafter"/>
</dbReference>
<comment type="caution">
    <text evidence="5">The sequence shown here is derived from an EMBL/GenBank/DDBJ whole genome shotgun (WGS) entry which is preliminary data.</text>
</comment>
<evidence type="ECO:0000256" key="3">
    <source>
        <dbReference type="RuleBase" id="RU368092"/>
    </source>
</evidence>
<dbReference type="GO" id="GO:0009099">
    <property type="term" value="P:L-valine biosynthetic process"/>
    <property type="evidence" value="ECO:0007669"/>
    <property type="project" value="UniProtKB-UniRule"/>
</dbReference>
<reference evidence="6" key="1">
    <citation type="submission" date="2017-11" db="EMBL/GenBank/DDBJ databases">
        <authorList>
            <person name="Watanabe M."/>
            <person name="Kojima H."/>
        </authorList>
    </citation>
    <scope>NUCLEOTIDE SEQUENCE [LARGE SCALE GENOMIC DNA]</scope>
    <source>
        <strain evidence="6">Tokyo 01</strain>
    </source>
</reference>
<comment type="subunit">
    <text evidence="1 3">Dimer of large and small chains.</text>
</comment>
<dbReference type="Pfam" id="PF10369">
    <property type="entry name" value="ALS_ss_C"/>
    <property type="match status" value="1"/>
</dbReference>
<evidence type="ECO:0000256" key="1">
    <source>
        <dbReference type="ARBA" id="ARBA00011744"/>
    </source>
</evidence>
<dbReference type="Pfam" id="PF22629">
    <property type="entry name" value="ACT_AHAS_ss"/>
    <property type="match status" value="1"/>
</dbReference>
<evidence type="ECO:0000313" key="6">
    <source>
        <dbReference type="Proteomes" id="UP000288096"/>
    </source>
</evidence>
<proteinExistence type="inferred from homology"/>
<dbReference type="InterPro" id="IPR004789">
    <property type="entry name" value="Acetalactate_synth_ssu"/>
</dbReference>
<dbReference type="Gene3D" id="3.30.70.260">
    <property type="match status" value="1"/>
</dbReference>
<dbReference type="PROSITE" id="PS51671">
    <property type="entry name" value="ACT"/>
    <property type="match status" value="1"/>
</dbReference>
<dbReference type="InterPro" id="IPR002912">
    <property type="entry name" value="ACT_dom"/>
</dbReference>
<dbReference type="PANTHER" id="PTHR30239:SF0">
    <property type="entry name" value="ACETOLACTATE SYNTHASE SMALL SUBUNIT 1, CHLOROPLASTIC"/>
    <property type="match status" value="1"/>
</dbReference>
<keyword evidence="3" id="KW-0100">Branched-chain amino acid biosynthesis</keyword>
<name>A0A401FY73_9BACT</name>
<comment type="pathway">
    <text evidence="3">Amino-acid biosynthesis; L-isoleucine biosynthesis; L-isoleucine from 2-oxobutanoate: step 1/4.</text>
</comment>
<evidence type="ECO:0000313" key="5">
    <source>
        <dbReference type="EMBL" id="GBC61896.1"/>
    </source>
</evidence>
<evidence type="ECO:0000256" key="2">
    <source>
        <dbReference type="ARBA" id="ARBA00048670"/>
    </source>
</evidence>
<dbReference type="InterPro" id="IPR019455">
    <property type="entry name" value="Acetolactate_synth_ssu_C"/>
</dbReference>
<dbReference type="InterPro" id="IPR045865">
    <property type="entry name" value="ACT-like_dom_sf"/>
</dbReference>
<keyword evidence="3" id="KW-0028">Amino-acid biosynthesis</keyword>
<protein>
    <recommendedName>
        <fullName evidence="3">Acetolactate synthase small subunit</fullName>
        <shortName evidence="3">AHAS</shortName>
        <shortName evidence="3">ALS</shortName>
        <ecNumber evidence="3">2.2.1.6</ecNumber>
    </recommendedName>
    <alternativeName>
        <fullName evidence="3">Acetohydroxy-acid synthase small subunit</fullName>
    </alternativeName>
</protein>
<sequence length="156" mass="18158">MKRRAILAFMLDRPGVLNKIAMLIRRKMYNVDTLTVCSTNKPGVSRMTITLREDDEARVTQVIRQIEKVTEVVSAKELNRDESYWREVAIIKLETDGERLEALRKKYNFEILDRRNHELYIVQVAGTTWSIDDFLAEVGRDRIIEIARTGVTAMEN</sequence>
<gene>
    <name evidence="5" type="ORF">DENIS_2858</name>
</gene>
<dbReference type="AlphaFoldDB" id="A0A401FY73"/>
<accession>A0A401FY73</accession>